<evidence type="ECO:0000313" key="2">
    <source>
        <dbReference type="EMBL" id="MBP2622910.1"/>
    </source>
</evidence>
<keyword evidence="1" id="KW-1133">Transmembrane helix</keyword>
<keyword evidence="1" id="KW-0812">Transmembrane</keyword>
<sequence>MINEKPKKLVRPLKIMFLNLILVSVCSFLLVSFILFALKQYKVVTELGTTGPFILIVICVILLLAFFGYLMPYFFWRLYPSLYFYDDGFRVNKGPLLSYQNLEYFFGPVKGQVNRFMFVWYKDEDGEWQKIPAMGYSRRSFDGFQQDFVEATYPEAMEALAAGQELKFRFKDPKKNINSLSKKRMFEKLELAAMTIKLTKDSISVDDEVYDFDQYQVGYELGCLKIWDKTGKLILFLSNQALIHRVNLLAALVISLGEQS</sequence>
<protein>
    <recommendedName>
        <fullName evidence="4">DUF3137 domain-containing protein</fullName>
    </recommendedName>
</protein>
<feature type="transmembrane region" description="Helical" evidence="1">
    <location>
        <begin position="53"/>
        <end position="76"/>
    </location>
</feature>
<accession>A0ABS5B2B7</accession>
<dbReference type="RefSeq" id="WP_209627278.1">
    <property type="nucleotide sequence ID" value="NZ_PRDG01000002.1"/>
</dbReference>
<organism evidence="2 3">
    <name type="scientific">Streptococcus oricebi</name>
    <dbReference type="NCBI Taxonomy" id="1547447"/>
    <lineage>
        <taxon>Bacteria</taxon>
        <taxon>Bacillati</taxon>
        <taxon>Bacillota</taxon>
        <taxon>Bacilli</taxon>
        <taxon>Lactobacillales</taxon>
        <taxon>Streptococcaceae</taxon>
        <taxon>Streptococcus</taxon>
    </lineage>
</organism>
<dbReference type="Proteomes" id="UP001519296">
    <property type="component" value="Unassembled WGS sequence"/>
</dbReference>
<feature type="transmembrane region" description="Helical" evidence="1">
    <location>
        <begin position="15"/>
        <end position="38"/>
    </location>
</feature>
<name>A0ABS5B2B7_9STRE</name>
<evidence type="ECO:0008006" key="4">
    <source>
        <dbReference type="Google" id="ProtNLM"/>
    </source>
</evidence>
<proteinExistence type="predicted"/>
<evidence type="ECO:0000256" key="1">
    <source>
        <dbReference type="SAM" id="Phobius"/>
    </source>
</evidence>
<evidence type="ECO:0000313" key="3">
    <source>
        <dbReference type="Proteomes" id="UP001519296"/>
    </source>
</evidence>
<dbReference type="EMBL" id="PRDG01000002">
    <property type="protein sequence ID" value="MBP2622910.1"/>
    <property type="molecule type" value="Genomic_DNA"/>
</dbReference>
<comment type="caution">
    <text evidence="2">The sequence shown here is derived from an EMBL/GenBank/DDBJ whole genome shotgun (WGS) entry which is preliminary data.</text>
</comment>
<keyword evidence="3" id="KW-1185">Reference proteome</keyword>
<gene>
    <name evidence="2" type="ORF">C4K46_03045</name>
</gene>
<keyword evidence="1" id="KW-0472">Membrane</keyword>
<reference evidence="2 3" key="1">
    <citation type="submission" date="2018-02" db="EMBL/GenBank/DDBJ databases">
        <title>Draft genome sequence of Streptococcus oricebi CCUG 70868T type strain.</title>
        <authorList>
            <person name="Mendez V."/>
            <person name="Salva-Serra F."/>
            <person name="Jaen-Luchoro D."/>
            <person name="Gonzales-Siles L."/>
            <person name="Karlsson R."/>
            <person name="Engstrom-Jakobsson H."/>
            <person name="Busquets A."/>
            <person name="Gomila M."/>
            <person name="Pineiro-Iglesias B."/>
            <person name="Bennasar-Figueras A."/>
            <person name="Seeger M."/>
            <person name="Moore E."/>
        </authorList>
    </citation>
    <scope>NUCLEOTIDE SEQUENCE [LARGE SCALE GENOMIC DNA]</scope>
    <source>
        <strain evidence="2 3">CCUG 70868</strain>
    </source>
</reference>